<sequence length="49" mass="6000">MDKRVNKKSKEELQQYLMWRRRGSVVLAKKGKGAKYNRQKIKVKNYTWE</sequence>
<accession>A0A8S5LNJ3</accession>
<name>A0A8S5LNJ3_9CAUD</name>
<organism evidence="1">
    <name type="scientific">Siphoviridae sp. ctsf32</name>
    <dbReference type="NCBI Taxonomy" id="2827594"/>
    <lineage>
        <taxon>Viruses</taxon>
        <taxon>Duplodnaviria</taxon>
        <taxon>Heunggongvirae</taxon>
        <taxon>Uroviricota</taxon>
        <taxon>Caudoviricetes</taxon>
    </lineage>
</organism>
<protein>
    <submittedName>
        <fullName evidence="1">Uncharacterized protein</fullName>
    </submittedName>
</protein>
<evidence type="ECO:0000313" key="1">
    <source>
        <dbReference type="EMBL" id="DAD71522.1"/>
    </source>
</evidence>
<dbReference type="EMBL" id="BK015882">
    <property type="protein sequence ID" value="DAD71522.1"/>
    <property type="molecule type" value="Genomic_DNA"/>
</dbReference>
<reference evidence="1" key="1">
    <citation type="journal article" date="2021" name="Proc. Natl. Acad. Sci. U.S.A.">
        <title>A Catalog of Tens of Thousands of Viruses from Human Metagenomes Reveals Hidden Associations with Chronic Diseases.</title>
        <authorList>
            <person name="Tisza M.J."/>
            <person name="Buck C.B."/>
        </authorList>
    </citation>
    <scope>NUCLEOTIDE SEQUENCE</scope>
    <source>
        <strain evidence="1">Ctsf32</strain>
    </source>
</reference>
<proteinExistence type="predicted"/>